<dbReference type="EMBL" id="CR382134">
    <property type="protein sequence ID" value="CAG84953.1"/>
    <property type="molecule type" value="Genomic_DNA"/>
</dbReference>
<gene>
    <name evidence="1" type="ordered locus">DEHA2B00154g</name>
</gene>
<dbReference type="AlphaFoldDB" id="Q6BXU6"/>
<dbReference type="GeneID" id="2913148"/>
<protein>
    <submittedName>
        <fullName evidence="1">DEHA2B00154p</fullName>
    </submittedName>
</protein>
<dbReference type="HOGENOM" id="CLU_2497860_0_0_1"/>
<keyword evidence="2" id="KW-1185">Reference proteome</keyword>
<dbReference type="RefSeq" id="XP_456973.1">
    <property type="nucleotide sequence ID" value="XM_456973.1"/>
</dbReference>
<dbReference type="VEuPathDB" id="FungiDB:DEHA2B00154g"/>
<proteinExistence type="predicted"/>
<accession>Q6BXU6</accession>
<dbReference type="KEGG" id="dha:DEHA2B00154g"/>
<name>Q6BXU6_DEBHA</name>
<reference evidence="1 2" key="1">
    <citation type="journal article" date="2004" name="Nature">
        <title>Genome evolution in yeasts.</title>
        <authorList>
            <consortium name="Genolevures"/>
            <person name="Dujon B."/>
            <person name="Sherman D."/>
            <person name="Fischer G."/>
            <person name="Durrens P."/>
            <person name="Casaregola S."/>
            <person name="Lafontaine I."/>
            <person name="de Montigny J."/>
            <person name="Marck C."/>
            <person name="Neuveglise C."/>
            <person name="Talla E."/>
            <person name="Goffard N."/>
            <person name="Frangeul L."/>
            <person name="Aigle M."/>
            <person name="Anthouard V."/>
            <person name="Babour A."/>
            <person name="Barbe V."/>
            <person name="Barnay S."/>
            <person name="Blanchin S."/>
            <person name="Beckerich J.M."/>
            <person name="Beyne E."/>
            <person name="Bleykasten C."/>
            <person name="Boisrame A."/>
            <person name="Boyer J."/>
            <person name="Cattolico L."/>
            <person name="Confanioleri F."/>
            <person name="de Daruvar A."/>
            <person name="Despons L."/>
            <person name="Fabre E."/>
            <person name="Fairhead C."/>
            <person name="Ferry-Dumazet H."/>
            <person name="Groppi A."/>
            <person name="Hantraye F."/>
            <person name="Hennequin C."/>
            <person name="Jauniaux N."/>
            <person name="Joyet P."/>
            <person name="Kachouri R."/>
            <person name="Kerrest A."/>
            <person name="Koszul R."/>
            <person name="Lemaire M."/>
            <person name="Lesur I."/>
            <person name="Ma L."/>
            <person name="Muller H."/>
            <person name="Nicaud J.M."/>
            <person name="Nikolski M."/>
            <person name="Oztas S."/>
            <person name="Ozier-Kalogeropoulos O."/>
            <person name="Pellenz S."/>
            <person name="Potier S."/>
            <person name="Richard G.F."/>
            <person name="Straub M.L."/>
            <person name="Suleau A."/>
            <person name="Swennene D."/>
            <person name="Tekaia F."/>
            <person name="Wesolowski-Louvel M."/>
            <person name="Westhof E."/>
            <person name="Wirth B."/>
            <person name="Zeniou-Meyer M."/>
            <person name="Zivanovic I."/>
            <person name="Bolotin-Fukuhara M."/>
            <person name="Thierry A."/>
            <person name="Bouchier C."/>
            <person name="Caudron B."/>
            <person name="Scarpelli C."/>
            <person name="Gaillardin C."/>
            <person name="Weissenbach J."/>
            <person name="Wincker P."/>
            <person name="Souciet J.L."/>
        </authorList>
    </citation>
    <scope>NUCLEOTIDE SEQUENCE [LARGE SCALE GENOMIC DNA]</scope>
    <source>
        <strain evidence="2">ATCC 36239 / CBS 767 / BCRC 21394 / JCM 1990 / NBRC 0083 / IGC 2968</strain>
    </source>
</reference>
<evidence type="ECO:0000313" key="1">
    <source>
        <dbReference type="EMBL" id="CAG84953.1"/>
    </source>
</evidence>
<dbReference type="Proteomes" id="UP000000599">
    <property type="component" value="Chromosome B"/>
</dbReference>
<sequence length="86" mass="9275">MNCLLQHYSTNGSEIPGVKESKLNACKLASIMPQSHTLIIILEQNTGSIATSNSTSSEQPGMQFPTKSAAFPIYTAKKKTPSHPLQ</sequence>
<dbReference type="InParanoid" id="Q6BXU6"/>
<evidence type="ECO:0000313" key="2">
    <source>
        <dbReference type="Proteomes" id="UP000000599"/>
    </source>
</evidence>
<organism evidence="1 2">
    <name type="scientific">Debaryomyces hansenii (strain ATCC 36239 / CBS 767 / BCRC 21394 / JCM 1990 / NBRC 0083 / IGC 2968)</name>
    <name type="common">Yeast</name>
    <name type="synonym">Torulaspora hansenii</name>
    <dbReference type="NCBI Taxonomy" id="284592"/>
    <lineage>
        <taxon>Eukaryota</taxon>
        <taxon>Fungi</taxon>
        <taxon>Dikarya</taxon>
        <taxon>Ascomycota</taxon>
        <taxon>Saccharomycotina</taxon>
        <taxon>Pichiomycetes</taxon>
        <taxon>Debaryomycetaceae</taxon>
        <taxon>Debaryomyces</taxon>
    </lineage>
</organism>